<reference evidence="1" key="1">
    <citation type="submission" date="2019-02" db="EMBL/GenBank/DDBJ databases">
        <authorList>
            <person name="Lutz S."/>
            <person name="Schori C."/>
            <person name="Ahrens C.H."/>
            <person name="Gueguen E."/>
        </authorList>
    </citation>
    <scope>NUCLEOTIDE SEQUENCE</scope>
    <source>
        <strain evidence="1">Psy35</strain>
    </source>
</reference>
<organism evidence="1 2">
    <name type="scientific">Pseudomonas viridiflava</name>
    <name type="common">Phytomonas viridiflava</name>
    <dbReference type="NCBI Taxonomy" id="33069"/>
    <lineage>
        <taxon>Bacteria</taxon>
        <taxon>Pseudomonadati</taxon>
        <taxon>Pseudomonadota</taxon>
        <taxon>Gammaproteobacteria</taxon>
        <taxon>Pseudomonadales</taxon>
        <taxon>Pseudomonadaceae</taxon>
        <taxon>Pseudomonas</taxon>
    </lineage>
</organism>
<evidence type="ECO:0000313" key="2">
    <source>
        <dbReference type="Proteomes" id="UP001163644"/>
    </source>
</evidence>
<sequence length="114" mass="13265">MPVFVFQCFARLGRKQMRKKQKQLYVALVRKFILVVLFSDEKIVSICACGNISPYTGYVQYRYGTPNDIEMIFPQEKIPPEKRIFVVNASEGSVSKDFIKEWKLYLPCLTDVSE</sequence>
<name>A0AA46W0L6_PSEVI</name>
<dbReference type="Proteomes" id="UP001163644">
    <property type="component" value="Chromosome"/>
</dbReference>
<dbReference type="RefSeq" id="WP_050575468.1">
    <property type="nucleotide sequence ID" value="NZ_CP036495.1"/>
</dbReference>
<gene>
    <name evidence="1" type="ORF">EZZ81_26255</name>
</gene>
<evidence type="ECO:0000313" key="1">
    <source>
        <dbReference type="EMBL" id="UZA71553.1"/>
    </source>
</evidence>
<accession>A0AA46W0L6</accession>
<dbReference type="AlphaFoldDB" id="A0AA46W0L6"/>
<dbReference type="EMBL" id="CP036495">
    <property type="protein sequence ID" value="UZA71553.1"/>
    <property type="molecule type" value="Genomic_DNA"/>
</dbReference>
<dbReference type="GeneID" id="47766900"/>
<protein>
    <submittedName>
        <fullName evidence="1">Uncharacterized protein</fullName>
    </submittedName>
</protein>
<proteinExistence type="predicted"/>